<dbReference type="GO" id="GO:0016491">
    <property type="term" value="F:oxidoreductase activity"/>
    <property type="evidence" value="ECO:0007669"/>
    <property type="project" value="InterPro"/>
</dbReference>
<keyword evidence="1" id="KW-0812">Transmembrane</keyword>
<keyword evidence="1" id="KW-0472">Membrane</keyword>
<dbReference type="GeneID" id="63852518"/>
<proteinExistence type="predicted"/>
<dbReference type="OrthoDB" id="545169at2759"/>
<organism evidence="3 4">
    <name type="scientific">Cucurbitaria berberidis CBS 394.84</name>
    <dbReference type="NCBI Taxonomy" id="1168544"/>
    <lineage>
        <taxon>Eukaryota</taxon>
        <taxon>Fungi</taxon>
        <taxon>Dikarya</taxon>
        <taxon>Ascomycota</taxon>
        <taxon>Pezizomycotina</taxon>
        <taxon>Dothideomycetes</taxon>
        <taxon>Pleosporomycetidae</taxon>
        <taxon>Pleosporales</taxon>
        <taxon>Pleosporineae</taxon>
        <taxon>Cucurbitariaceae</taxon>
        <taxon>Cucurbitaria</taxon>
    </lineage>
</organism>
<feature type="transmembrane region" description="Helical" evidence="1">
    <location>
        <begin position="12"/>
        <end position="32"/>
    </location>
</feature>
<accession>A0A9P4G7Z2</accession>
<evidence type="ECO:0000259" key="2">
    <source>
        <dbReference type="Pfam" id="PF09995"/>
    </source>
</evidence>
<dbReference type="PANTHER" id="PTHR36124:SF1">
    <property type="entry name" value="ER-BOUND OXYGENASE MPAB_MPAB'_RUBBER OXYGENASE CATALYTIC DOMAIN-CONTAINING PROTEIN"/>
    <property type="match status" value="1"/>
</dbReference>
<dbReference type="InterPro" id="IPR046366">
    <property type="entry name" value="MPAB"/>
</dbReference>
<dbReference type="PANTHER" id="PTHR36124">
    <property type="match status" value="1"/>
</dbReference>
<evidence type="ECO:0000313" key="4">
    <source>
        <dbReference type="Proteomes" id="UP000800039"/>
    </source>
</evidence>
<feature type="domain" description="ER-bound oxygenase mpaB/mpaB'/Rubber oxygenase catalytic" evidence="2">
    <location>
        <begin position="107"/>
        <end position="281"/>
    </location>
</feature>
<reference evidence="3" key="1">
    <citation type="submission" date="2020-01" db="EMBL/GenBank/DDBJ databases">
        <authorList>
            <consortium name="DOE Joint Genome Institute"/>
            <person name="Haridas S."/>
            <person name="Albert R."/>
            <person name="Binder M."/>
            <person name="Bloem J."/>
            <person name="Labutti K."/>
            <person name="Salamov A."/>
            <person name="Andreopoulos B."/>
            <person name="Baker S.E."/>
            <person name="Barry K."/>
            <person name="Bills G."/>
            <person name="Bluhm B.H."/>
            <person name="Cannon C."/>
            <person name="Castanera R."/>
            <person name="Culley D.E."/>
            <person name="Daum C."/>
            <person name="Ezra D."/>
            <person name="Gonzalez J.B."/>
            <person name="Henrissat B."/>
            <person name="Kuo A."/>
            <person name="Liang C."/>
            <person name="Lipzen A."/>
            <person name="Lutzoni F."/>
            <person name="Magnuson J."/>
            <person name="Mondo S."/>
            <person name="Nolan M."/>
            <person name="Ohm R."/>
            <person name="Pangilinan J."/>
            <person name="Park H.-J."/>
            <person name="Ramirez L."/>
            <person name="Alfaro M."/>
            <person name="Sun H."/>
            <person name="Tritt A."/>
            <person name="Yoshinaga Y."/>
            <person name="Zwiers L.-H."/>
            <person name="Turgeon B.G."/>
            <person name="Goodwin S.B."/>
            <person name="Spatafora J.W."/>
            <person name="Crous P.W."/>
            <person name="Grigoriev I.V."/>
        </authorList>
    </citation>
    <scope>NUCLEOTIDE SEQUENCE</scope>
    <source>
        <strain evidence="3">CBS 394.84</strain>
    </source>
</reference>
<dbReference type="InterPro" id="IPR018713">
    <property type="entry name" value="MPAB/Lcp_cat_dom"/>
</dbReference>
<dbReference type="EMBL" id="ML976619">
    <property type="protein sequence ID" value="KAF1840707.1"/>
    <property type="molecule type" value="Genomic_DNA"/>
</dbReference>
<keyword evidence="1" id="KW-1133">Transmembrane helix</keyword>
<dbReference type="Pfam" id="PF09995">
    <property type="entry name" value="MPAB_Lcp_cat"/>
    <property type="match status" value="1"/>
</dbReference>
<evidence type="ECO:0000256" key="1">
    <source>
        <dbReference type="SAM" id="Phobius"/>
    </source>
</evidence>
<name>A0A9P4G7Z2_9PLEO</name>
<dbReference type="AlphaFoldDB" id="A0A9P4G7Z2"/>
<protein>
    <recommendedName>
        <fullName evidence="2">ER-bound oxygenase mpaB/mpaB'/Rubber oxygenase catalytic domain-containing protein</fullName>
    </recommendedName>
</protein>
<comment type="caution">
    <text evidence="3">The sequence shown here is derived from an EMBL/GenBank/DDBJ whole genome shotgun (WGS) entry which is preliminary data.</text>
</comment>
<dbReference type="RefSeq" id="XP_040783270.1">
    <property type="nucleotide sequence ID" value="XM_040935267.1"/>
</dbReference>
<evidence type="ECO:0000313" key="3">
    <source>
        <dbReference type="EMBL" id="KAF1840707.1"/>
    </source>
</evidence>
<keyword evidence="4" id="KW-1185">Reference proteome</keyword>
<dbReference type="Proteomes" id="UP000800039">
    <property type="component" value="Unassembled WGS sequence"/>
</dbReference>
<gene>
    <name evidence="3" type="ORF">K460DRAFT_380504</name>
</gene>
<sequence length="411" mass="47805">MVQVQQSLGPRTTTILGVFVGYIALCRGLRYLRRDRNHAQLPYKTREDFKKMTAEDAWEIVRSFQSLEFPWMTGKALAFALFKTYGIPSISKLLCATQQLGHVEYAGRRFADTSLLIIEFLGHSPSSERANSAIARMNYLHSRYQKAGKISNDDLLFTLSLFVLEIERWVRTYEWRSLTPMEICALGTHWKVIGDAMGINYSELRHGPSNFKDGLEFFEDIKEWADEYERRFMVPNAYNHQLAEETTRILLANIPGPFKPFGKNMVAALMDERLRRAMLYDDPPTIYFKTIKFTFAVRKLFLQYLILPRPYALRYDPLSEHPDPKTGRYHTNEYDSEPWYVKPTFFTRNSPLSWFRWALGGPYPDGKHYKPEGYKIFELGPKKLETQGEEECKATRDRLIAGNRGGCPFAF</sequence>